<proteinExistence type="predicted"/>
<gene>
    <name evidence="1" type="ORF">CVIC8964_1713</name>
</gene>
<dbReference type="STRING" id="1660074.CVIC8964_1713"/>
<evidence type="ECO:0000313" key="2">
    <source>
        <dbReference type="Proteomes" id="UP000194265"/>
    </source>
</evidence>
<dbReference type="EMBL" id="CP018791">
    <property type="protein sequence ID" value="ARR03081.1"/>
    <property type="molecule type" value="Genomic_DNA"/>
</dbReference>
<accession>A0A1X9T3P0</accession>
<sequence length="127" mass="14287">MINAKFKAGKYYIGDLAKILDYSNLSILELGFGILDEFKYLNFELECDEITDNSGFVYSVDSSNFGIISAKIIDEELLSSRILTLKNGFVANKFSGYPLARIVDFKDEFEVAICDNKITFGNIILNL</sequence>
<dbReference type="RefSeq" id="WP_086334175.1">
    <property type="nucleotide sequence ID" value="NZ_CP018791.1"/>
</dbReference>
<evidence type="ECO:0000313" key="1">
    <source>
        <dbReference type="EMBL" id="ARR03081.1"/>
    </source>
</evidence>
<organism evidence="1 2">
    <name type="scientific">Campylobacter vicugnae</name>
    <dbReference type="NCBI Taxonomy" id="1660076"/>
    <lineage>
        <taxon>Bacteria</taxon>
        <taxon>Pseudomonadati</taxon>
        <taxon>Campylobacterota</taxon>
        <taxon>Epsilonproteobacteria</taxon>
        <taxon>Campylobacterales</taxon>
        <taxon>Campylobacteraceae</taxon>
        <taxon>Campylobacter</taxon>
    </lineage>
</organism>
<reference evidence="1 2" key="1">
    <citation type="journal article" date="2017" name="Genome Biol. Evol.">
        <title>Comparative Genomic Analysis Identifies a Campylobacter Clade Deficient in Selenium Metabolism.</title>
        <authorList>
            <person name="Miller W.G."/>
            <person name="Yee E."/>
            <person name="Lopes B.S."/>
            <person name="Chapman M.H."/>
            <person name="Huynh S."/>
            <person name="Bono J.L."/>
            <person name="Parker C.T."/>
            <person name="Strachan N.J.C."/>
            <person name="Forbes K.J."/>
        </authorList>
    </citation>
    <scope>NUCLEOTIDE SEQUENCE [LARGE SCALE GENOMIC DNA]</scope>
    <source>
        <strain evidence="1 2">RM8964</strain>
    </source>
</reference>
<protein>
    <submittedName>
        <fullName evidence="1">Uncharacterized protein</fullName>
    </submittedName>
</protein>
<name>A0A1X9T3P0_9BACT</name>
<dbReference type="OrthoDB" id="5360845at2"/>
<dbReference type="AlphaFoldDB" id="A0A1X9T3P0"/>
<dbReference type="Proteomes" id="UP000194265">
    <property type="component" value="Chromosome"/>
</dbReference>